<evidence type="ECO:0000313" key="2">
    <source>
        <dbReference type="Proteomes" id="UP000029995"/>
    </source>
</evidence>
<sequence>RITEALWRLSGRSGPAVVLGLASMPYLPVSLGANEAGQRLERATRAAAAKVAARHGTTIGIEPWFPGISDMSFLGTGDESSVAAIAADTPAWGAGLPWPDGPALAQIPIVNAGPWGRDYHTPLERIHRPYAFEVLPELIREIADGVIRG</sequence>
<feature type="non-terminal residue" evidence="1">
    <location>
        <position position="1"/>
    </location>
</feature>
<dbReference type="Proteomes" id="UP000029995">
    <property type="component" value="Unassembled WGS sequence"/>
</dbReference>
<gene>
    <name evidence="1" type="ORF">P409_03165</name>
</gene>
<reference evidence="1 2" key="1">
    <citation type="submission" date="2014-01" db="EMBL/GenBank/DDBJ databases">
        <title>Genome sequence determination for a cystic fibrosis isolate, Inquilinus limosus.</title>
        <authorList>
            <person name="Pino M."/>
            <person name="Di Conza J."/>
            <person name="Gutkind G."/>
        </authorList>
    </citation>
    <scope>NUCLEOTIDE SEQUENCE [LARGE SCALE GENOMIC DNA]</scope>
    <source>
        <strain evidence="1 2">MP06</strain>
    </source>
</reference>
<comment type="caution">
    <text evidence="1">The sequence shown here is derived from an EMBL/GenBank/DDBJ whole genome shotgun (WGS) entry which is preliminary data.</text>
</comment>
<dbReference type="EMBL" id="JANX01000017">
    <property type="protein sequence ID" value="KGM35653.1"/>
    <property type="molecule type" value="Genomic_DNA"/>
</dbReference>
<accession>A0A0A0DCK4</accession>
<dbReference type="AlphaFoldDB" id="A0A0A0DCK4"/>
<organism evidence="1 2">
    <name type="scientific">Inquilinus limosus MP06</name>
    <dbReference type="NCBI Taxonomy" id="1398085"/>
    <lineage>
        <taxon>Bacteria</taxon>
        <taxon>Pseudomonadati</taxon>
        <taxon>Pseudomonadota</taxon>
        <taxon>Alphaproteobacteria</taxon>
        <taxon>Rhodospirillales</taxon>
        <taxon>Rhodospirillaceae</taxon>
        <taxon>Inquilinus</taxon>
    </lineage>
</organism>
<proteinExistence type="predicted"/>
<protein>
    <submittedName>
        <fullName evidence="1">Arginine utilization protein RocB</fullName>
    </submittedName>
</protein>
<name>A0A0A0DCK4_9PROT</name>
<evidence type="ECO:0000313" key="1">
    <source>
        <dbReference type="EMBL" id="KGM35653.1"/>
    </source>
</evidence>